<accession>X0S4V9</accession>
<organism evidence="1">
    <name type="scientific">marine sediment metagenome</name>
    <dbReference type="NCBI Taxonomy" id="412755"/>
    <lineage>
        <taxon>unclassified sequences</taxon>
        <taxon>metagenomes</taxon>
        <taxon>ecological metagenomes</taxon>
    </lineage>
</organism>
<gene>
    <name evidence="1" type="ORF">S01H1_10341</name>
</gene>
<evidence type="ECO:0000313" key="1">
    <source>
        <dbReference type="EMBL" id="GAF70947.1"/>
    </source>
</evidence>
<reference evidence="1" key="1">
    <citation type="journal article" date="2014" name="Front. Microbiol.">
        <title>High frequency of phylogenetically diverse reductive dehalogenase-homologous genes in deep subseafloor sedimentary metagenomes.</title>
        <authorList>
            <person name="Kawai M."/>
            <person name="Futagami T."/>
            <person name="Toyoda A."/>
            <person name="Takaki Y."/>
            <person name="Nishi S."/>
            <person name="Hori S."/>
            <person name="Arai W."/>
            <person name="Tsubouchi T."/>
            <person name="Morono Y."/>
            <person name="Uchiyama I."/>
            <person name="Ito T."/>
            <person name="Fujiyama A."/>
            <person name="Inagaki F."/>
            <person name="Takami H."/>
        </authorList>
    </citation>
    <scope>NUCLEOTIDE SEQUENCE</scope>
    <source>
        <strain evidence="1">Expedition CK06-06</strain>
    </source>
</reference>
<dbReference type="AlphaFoldDB" id="X0S4V9"/>
<dbReference type="EMBL" id="BARS01005281">
    <property type="protein sequence ID" value="GAF70947.1"/>
    <property type="molecule type" value="Genomic_DNA"/>
</dbReference>
<sequence length="101" mass="11131">MNKPILLKNWCVVPLNVDKYTPPELIGQALSGDVYGHPTRAEGEAIVTSQIRQAEGRLVTTNSGTVYELGDIDAEYLQWCIETEGVPVPSEAQPIIVHEKK</sequence>
<proteinExistence type="predicted"/>
<name>X0S4V9_9ZZZZ</name>
<protein>
    <submittedName>
        <fullName evidence="1">Uncharacterized protein</fullName>
    </submittedName>
</protein>
<comment type="caution">
    <text evidence="1">The sequence shown here is derived from an EMBL/GenBank/DDBJ whole genome shotgun (WGS) entry which is preliminary data.</text>
</comment>